<reference evidence="4" key="1">
    <citation type="submission" date="2017-05" db="EMBL/GenBank/DDBJ databases">
        <authorList>
            <person name="Lin X."/>
        </authorList>
    </citation>
    <scope>NUCLEOTIDE SEQUENCE [LARGE SCALE GENOMIC DNA]</scope>
    <source>
        <strain evidence="4">JLT2012</strain>
    </source>
</reference>
<evidence type="ECO:0000313" key="3">
    <source>
        <dbReference type="EMBL" id="OWV34490.1"/>
    </source>
</evidence>
<keyword evidence="2" id="KW-0472">Membrane</keyword>
<organism evidence="3 4">
    <name type="scientific">Pacificimonas flava</name>
    <dbReference type="NCBI Taxonomy" id="1234595"/>
    <lineage>
        <taxon>Bacteria</taxon>
        <taxon>Pseudomonadati</taxon>
        <taxon>Pseudomonadota</taxon>
        <taxon>Alphaproteobacteria</taxon>
        <taxon>Sphingomonadales</taxon>
        <taxon>Sphingosinicellaceae</taxon>
        <taxon>Pacificimonas</taxon>
    </lineage>
</organism>
<feature type="transmembrane region" description="Helical" evidence="2">
    <location>
        <begin position="137"/>
        <end position="160"/>
    </location>
</feature>
<name>A0A219B7X2_9SPHN</name>
<feature type="transmembrane region" description="Helical" evidence="2">
    <location>
        <begin position="166"/>
        <end position="187"/>
    </location>
</feature>
<evidence type="ECO:0000256" key="2">
    <source>
        <dbReference type="SAM" id="Phobius"/>
    </source>
</evidence>
<keyword evidence="4" id="KW-1185">Reference proteome</keyword>
<feature type="compositionally biased region" description="Basic residues" evidence="1">
    <location>
        <begin position="1"/>
        <end position="11"/>
    </location>
</feature>
<feature type="region of interest" description="Disordered" evidence="1">
    <location>
        <begin position="65"/>
        <end position="99"/>
    </location>
</feature>
<evidence type="ECO:0000313" key="4">
    <source>
        <dbReference type="Proteomes" id="UP000198462"/>
    </source>
</evidence>
<sequence>MCERRRRQHRTVRLDSRREDGRRTARRSARHGSQVPRHRHRRRSRGRLCPFALCEGERAGLRRDRRNHDTCRPRRLVPVSKDTGSRHGGTPLPPSGEPDLGALVDRVKRDAKAWVEAEKAYVSAEISGRIEMAAQPAISFAAAGFLGFLASIAFTVALALGLGLLVGAPLGFLIVTLLYLGGAYLLYVRGRARMKRMLRMQVSKRAAAPEADWAPERGGAE</sequence>
<dbReference type="AlphaFoldDB" id="A0A219B7X2"/>
<evidence type="ECO:0000256" key="1">
    <source>
        <dbReference type="SAM" id="MobiDB-lite"/>
    </source>
</evidence>
<dbReference type="Pfam" id="PF07332">
    <property type="entry name" value="Phage_holin_3_6"/>
    <property type="match status" value="1"/>
</dbReference>
<dbReference type="Proteomes" id="UP000198462">
    <property type="component" value="Unassembled WGS sequence"/>
</dbReference>
<evidence type="ECO:0008006" key="5">
    <source>
        <dbReference type="Google" id="ProtNLM"/>
    </source>
</evidence>
<keyword evidence="2" id="KW-1133">Transmembrane helix</keyword>
<comment type="caution">
    <text evidence="3">The sequence shown here is derived from an EMBL/GenBank/DDBJ whole genome shotgun (WGS) entry which is preliminary data.</text>
</comment>
<accession>A0A219B7X2</accession>
<dbReference type="InterPro" id="IPR009937">
    <property type="entry name" value="Phage_holin_3_6"/>
</dbReference>
<feature type="compositionally biased region" description="Basic residues" evidence="1">
    <location>
        <begin position="24"/>
        <end position="43"/>
    </location>
</feature>
<feature type="region of interest" description="Disordered" evidence="1">
    <location>
        <begin position="1"/>
        <end position="43"/>
    </location>
</feature>
<dbReference type="EMBL" id="NFZT01000001">
    <property type="protein sequence ID" value="OWV34490.1"/>
    <property type="molecule type" value="Genomic_DNA"/>
</dbReference>
<keyword evidence="2" id="KW-0812">Transmembrane</keyword>
<feature type="compositionally biased region" description="Basic and acidic residues" evidence="1">
    <location>
        <begin position="12"/>
        <end position="23"/>
    </location>
</feature>
<proteinExistence type="predicted"/>
<protein>
    <recommendedName>
        <fullName evidence="5">Phage holin family protein</fullName>
    </recommendedName>
</protein>
<gene>
    <name evidence="3" type="ORF">B5C34_14175</name>
</gene>